<dbReference type="EMBL" id="NGJN01000002">
    <property type="protein sequence ID" value="OZV70104.1"/>
    <property type="molecule type" value="Genomic_DNA"/>
</dbReference>
<feature type="domain" description="Sortilin N-terminal" evidence="3">
    <location>
        <begin position="126"/>
        <end position="251"/>
    </location>
</feature>
<keyword evidence="4" id="KW-0378">Hydrolase</keyword>
<dbReference type="SUPFAM" id="SSF110296">
    <property type="entry name" value="Oligoxyloglucan reducing end-specific cellobiohydrolase"/>
    <property type="match status" value="2"/>
</dbReference>
<evidence type="ECO:0000256" key="1">
    <source>
        <dbReference type="ARBA" id="ARBA00022737"/>
    </source>
</evidence>
<proteinExistence type="predicted"/>
<evidence type="ECO:0000256" key="2">
    <source>
        <dbReference type="SAM" id="SignalP"/>
    </source>
</evidence>
<reference evidence="4 5" key="1">
    <citation type="submission" date="2017-05" db="EMBL/GenBank/DDBJ databases">
        <title>The draft genome sequence of Idiomarina salinarum WNB302.</title>
        <authorList>
            <person name="Sun Y."/>
            <person name="Chen B."/>
            <person name="Du Z."/>
        </authorList>
    </citation>
    <scope>NUCLEOTIDE SEQUENCE [LARGE SCALE GENOMIC DNA]</scope>
    <source>
        <strain evidence="4 5">WNB302</strain>
    </source>
</reference>
<dbReference type="Proteomes" id="UP000216840">
    <property type="component" value="Unassembled WGS sequence"/>
</dbReference>
<name>A0A265UXR9_9FLAO</name>
<dbReference type="GO" id="GO:0016787">
    <property type="term" value="F:hydrolase activity"/>
    <property type="evidence" value="ECO:0007669"/>
    <property type="project" value="UniProtKB-KW"/>
</dbReference>
<evidence type="ECO:0000259" key="3">
    <source>
        <dbReference type="Pfam" id="PF15902"/>
    </source>
</evidence>
<dbReference type="GO" id="GO:0010411">
    <property type="term" value="P:xyloglucan metabolic process"/>
    <property type="evidence" value="ECO:0007669"/>
    <property type="project" value="TreeGrafter"/>
</dbReference>
<organism evidence="4 5">
    <name type="scientific">Winogradskyella aurantia</name>
    <dbReference type="NCBI Taxonomy" id="1915063"/>
    <lineage>
        <taxon>Bacteria</taxon>
        <taxon>Pseudomonadati</taxon>
        <taxon>Bacteroidota</taxon>
        <taxon>Flavobacteriia</taxon>
        <taxon>Flavobacteriales</taxon>
        <taxon>Flavobacteriaceae</taxon>
        <taxon>Winogradskyella</taxon>
    </lineage>
</organism>
<evidence type="ECO:0000313" key="5">
    <source>
        <dbReference type="Proteomes" id="UP000216840"/>
    </source>
</evidence>
<evidence type="ECO:0000313" key="4">
    <source>
        <dbReference type="EMBL" id="OZV70104.1"/>
    </source>
</evidence>
<keyword evidence="2" id="KW-0732">Signal</keyword>
<keyword evidence="5" id="KW-1185">Reference proteome</keyword>
<keyword evidence="1" id="KW-0677">Repeat</keyword>
<feature type="signal peptide" evidence="2">
    <location>
        <begin position="1"/>
        <end position="20"/>
    </location>
</feature>
<accession>A0A265UXR9</accession>
<dbReference type="InterPro" id="IPR015943">
    <property type="entry name" value="WD40/YVTN_repeat-like_dom_sf"/>
</dbReference>
<dbReference type="OrthoDB" id="9757809at2"/>
<gene>
    <name evidence="4" type="ORF">CA834_05660</name>
</gene>
<comment type="caution">
    <text evidence="4">The sequence shown here is derived from an EMBL/GenBank/DDBJ whole genome shotgun (WGS) entry which is preliminary data.</text>
</comment>
<dbReference type="InterPro" id="IPR052025">
    <property type="entry name" value="Xyloglucanase_GH74"/>
</dbReference>
<dbReference type="InterPro" id="IPR031778">
    <property type="entry name" value="Sortilin_N"/>
</dbReference>
<protein>
    <submittedName>
        <fullName evidence="4">Glycosyl hydrolase</fullName>
    </submittedName>
</protein>
<dbReference type="CDD" id="cd15482">
    <property type="entry name" value="Sialidase_non-viral"/>
    <property type="match status" value="1"/>
</dbReference>
<feature type="chain" id="PRO_5012515077" evidence="2">
    <location>
        <begin position="21"/>
        <end position="1089"/>
    </location>
</feature>
<dbReference type="Gene3D" id="2.130.10.10">
    <property type="entry name" value="YVTN repeat-like/Quinoprotein amine dehydrogenase"/>
    <property type="match status" value="4"/>
</dbReference>
<dbReference type="Gene3D" id="2.60.40.4070">
    <property type="match status" value="1"/>
</dbReference>
<sequence length="1089" mass="122809">MRNIFFTFLLSLFSSTFFFAQDKNVEPWSDKNFEGLEFRSIGPAFMSGRIADIVIHPEDDNTWYIAVASGGVWKTHNAGVTWKPIFDKEGSFATGCVTVDPNNPHVVWVGTGENVGGRHLSFGDGVYRSDDAGTTWKNMGLKNSNHISKIVIHPENSDVIWVASQGPLWTKGGERGLYKSIDGGKNWKKTLGNSEWTGVTDIAIDPRNPDQMYAATWDRHRTVAAYMGGGPGTGLYRSSDGGETWEKLKTGLPESNMGKIGLAISPHKPDVLYAAIELDRRKGGVYRSIDRGSTWEKMSDAVSGATGPHYYQELYASPHEFDRLYLMDVRVQISEDGGKTFRRMKEQHKHSDNHALAFRKDDPDYLLMGTDGGVYETFDLAEHWRFMGNLPLTQFYKVAVDDAEPFYNIFGGTQDNSTEGGPSRTDNIHGIQNSDWKVVLDWDGHQPATEPGNPNIMYGQRQEGTLSRIDMITGEVMDIQPQPAADEDYERFNWDAPILVSPHSPKRIFHASQRLWVSDNRGDDWRTLSGDLTRDQNRFELPIMGKQQSWDNAWDLNAMSNYNTITSIAQSPLNENLIYIGTDDGLIQVTEDYGKTWRKIEVSTIKGMPKTPYINDIKADLHDANTVYVAMDNHKYGDYQPYILRSTDRGKTWKPIQNNLPERTLVWRLVQDHVKKDLWFAGTEFGIYFSPNAGQKWIKLQGNVPTISFRDLAIQRRENDLVGASFGRSFYVFDDISVLREVNDEVFKNDATLFSTRKAWWYIPRGHLGFDGKKGDQGADHFVADNPPFGAVFTYYLKNDLKTKTETRTTQEKKNADNIAFPGWEALEEERMESKPKIWLEVKDSNGSVVRRVNGSSKKGFHRVAWDLRYPSPNAISMEEPPTPMWDDRPKALMAAPGKYSAELFQQVDGAVKALSQPIEFDVVPLREGALDGATPAEVAGFWRQYENAVRSHSAIQMSLANSLTRVERMKKVLNDSPTPAGSFDNRLKEVRMELLKIDQQLNGEKSKLEPGEKTNPTVGGRLFSLQIGIDHSTYGPTTNHKNALQLINEQLNSTQSQLEMSQEKLSLLAIDLVKAGAPWMEGEALPKN</sequence>
<dbReference type="RefSeq" id="WP_094967693.1">
    <property type="nucleotide sequence ID" value="NZ_NGJN01000002.1"/>
</dbReference>
<dbReference type="Pfam" id="PF15902">
    <property type="entry name" value="Sortilin-Vps10"/>
    <property type="match status" value="1"/>
</dbReference>
<dbReference type="AlphaFoldDB" id="A0A265UXR9"/>
<dbReference type="PANTHER" id="PTHR43739">
    <property type="entry name" value="XYLOGLUCANASE (EUROFUNG)"/>
    <property type="match status" value="1"/>
</dbReference>
<dbReference type="PANTHER" id="PTHR43739:SF5">
    <property type="entry name" value="EXO-ALPHA-SIALIDASE"/>
    <property type="match status" value="1"/>
</dbReference>